<dbReference type="PANTHER" id="PTHR24134">
    <property type="entry name" value="ANKYRIN REPEAT-CONTAINING PROTEIN DDB_G0279043"/>
    <property type="match status" value="1"/>
</dbReference>
<feature type="repeat" description="ANK" evidence="3">
    <location>
        <begin position="183"/>
        <end position="215"/>
    </location>
</feature>
<proteinExistence type="predicted"/>
<gene>
    <name evidence="4" type="ORF">PQ465_13340</name>
</gene>
<evidence type="ECO:0000256" key="2">
    <source>
        <dbReference type="ARBA" id="ARBA00023043"/>
    </source>
</evidence>
<dbReference type="PROSITE" id="PS50297">
    <property type="entry name" value="ANK_REP_REGION"/>
    <property type="match status" value="1"/>
</dbReference>
<dbReference type="InterPro" id="IPR002110">
    <property type="entry name" value="Ankyrin_rpt"/>
</dbReference>
<dbReference type="Gene3D" id="1.25.40.20">
    <property type="entry name" value="Ankyrin repeat-containing domain"/>
    <property type="match status" value="2"/>
</dbReference>
<keyword evidence="2 3" id="KW-0040">ANK repeat</keyword>
<evidence type="ECO:0000256" key="1">
    <source>
        <dbReference type="ARBA" id="ARBA00022737"/>
    </source>
</evidence>
<organism evidence="4 5">
    <name type="scientific">Sphingobacterium oryzagri</name>
    <dbReference type="NCBI Taxonomy" id="3025669"/>
    <lineage>
        <taxon>Bacteria</taxon>
        <taxon>Pseudomonadati</taxon>
        <taxon>Bacteroidota</taxon>
        <taxon>Sphingobacteriia</taxon>
        <taxon>Sphingobacteriales</taxon>
        <taxon>Sphingobacteriaceae</taxon>
        <taxon>Sphingobacterium</taxon>
    </lineage>
</organism>
<dbReference type="RefSeq" id="WP_274266018.1">
    <property type="nucleotide sequence ID" value="NZ_CP117880.1"/>
</dbReference>
<name>A0ABY7WFX6_9SPHI</name>
<evidence type="ECO:0000313" key="5">
    <source>
        <dbReference type="Proteomes" id="UP001221558"/>
    </source>
</evidence>
<dbReference type="EMBL" id="CP117880">
    <property type="protein sequence ID" value="WDF67288.1"/>
    <property type="molecule type" value="Genomic_DNA"/>
</dbReference>
<dbReference type="Pfam" id="PF13857">
    <property type="entry name" value="Ank_5"/>
    <property type="match status" value="1"/>
</dbReference>
<dbReference type="PROSITE" id="PS50088">
    <property type="entry name" value="ANK_REPEAT"/>
    <property type="match status" value="2"/>
</dbReference>
<sequence>MLEKTPFVQAVDKRDFEQALQLLDQGQRIPAGTTTHDLPFFLHQIVRDNGYKLLHALSLAGEIPNDIYDYDRFIDSIYHAIFKVNEPNEELLALLRSLLDDAQNLQDEVDGHTLLSYALENQAAPSIIKTLIDAGLDSSFRNNADATLLHNVVSYSHAPIDRQLAYIDLLLAAGLDVNDTNVVKQTALHMAVERNKPQLIDVLLQHGASPNQQDAEGNSPYFYAIAHKFDVGMYTKFAAYETIDFEQRNKHGVSALHEYLRMLTASYETNPTLLVQLLQDGADLDSTSLHYQVPKSGWSWVVQKDPVLLEEALKITAVHVDKQDDDGNTLLHLVCAIDCNHDQKTAKNIYRKVKQLLDAGASVDLTNNKEQTPLSLAATDNLKTKTVELLLAQQKS</sequence>
<keyword evidence="5" id="KW-1185">Reference proteome</keyword>
<feature type="repeat" description="ANK" evidence="3">
    <location>
        <begin position="110"/>
        <end position="143"/>
    </location>
</feature>
<accession>A0ABY7WFX6</accession>
<evidence type="ECO:0000313" key="4">
    <source>
        <dbReference type="EMBL" id="WDF67288.1"/>
    </source>
</evidence>
<dbReference type="SUPFAM" id="SSF48403">
    <property type="entry name" value="Ankyrin repeat"/>
    <property type="match status" value="1"/>
</dbReference>
<keyword evidence="1" id="KW-0677">Repeat</keyword>
<dbReference type="Pfam" id="PF00023">
    <property type="entry name" value="Ank"/>
    <property type="match status" value="1"/>
</dbReference>
<protein>
    <submittedName>
        <fullName evidence="4">Ankyrin repeat domain-containing protein</fullName>
    </submittedName>
</protein>
<reference evidence="4 5" key="1">
    <citation type="submission" date="2023-02" db="EMBL/GenBank/DDBJ databases">
        <title>Genome sequence of Sphingobacterium sp. KACC 22765.</title>
        <authorList>
            <person name="Kim S."/>
            <person name="Heo J."/>
            <person name="Kwon S.-W."/>
        </authorList>
    </citation>
    <scope>NUCLEOTIDE SEQUENCE [LARGE SCALE GENOMIC DNA]</scope>
    <source>
        <strain evidence="4 5">KACC 22765</strain>
    </source>
</reference>
<dbReference type="InterPro" id="IPR036770">
    <property type="entry name" value="Ankyrin_rpt-contain_sf"/>
</dbReference>
<evidence type="ECO:0000256" key="3">
    <source>
        <dbReference type="PROSITE-ProRule" id="PRU00023"/>
    </source>
</evidence>
<dbReference type="SMART" id="SM00248">
    <property type="entry name" value="ANK"/>
    <property type="match status" value="6"/>
</dbReference>
<dbReference type="Proteomes" id="UP001221558">
    <property type="component" value="Chromosome"/>
</dbReference>
<dbReference type="PANTHER" id="PTHR24134:SF9">
    <property type="entry name" value="ANKYRIN REPEAT AND SOCS BOX PROTEIN 8"/>
    <property type="match status" value="1"/>
</dbReference>